<comment type="similarity">
    <text evidence="2">Belongs to the bacterial solute-binding protein 3 family.</text>
</comment>
<dbReference type="GO" id="GO:0004674">
    <property type="term" value="F:protein serine/threonine kinase activity"/>
    <property type="evidence" value="ECO:0007669"/>
    <property type="project" value="UniProtKB-KW"/>
</dbReference>
<dbReference type="CDD" id="cd14014">
    <property type="entry name" value="STKc_PknB_like"/>
    <property type="match status" value="1"/>
</dbReference>
<feature type="binding site" evidence="6">
    <location>
        <position position="71"/>
    </location>
    <ligand>
        <name>ATP</name>
        <dbReference type="ChEBI" id="CHEBI:30616"/>
    </ligand>
</feature>
<dbReference type="Pfam" id="PF00497">
    <property type="entry name" value="SBP_bac_3"/>
    <property type="match status" value="1"/>
</dbReference>
<dbReference type="RefSeq" id="WP_111494163.1">
    <property type="nucleotide sequence ID" value="NZ_CP031264.1"/>
</dbReference>
<keyword evidence="9" id="KW-0808">Transferase</keyword>
<dbReference type="AlphaFoldDB" id="A0A345T175"/>
<dbReference type="SMART" id="SM00220">
    <property type="entry name" value="S_TKc"/>
    <property type="match status" value="1"/>
</dbReference>
<evidence type="ECO:0000256" key="2">
    <source>
        <dbReference type="ARBA" id="ARBA00010333"/>
    </source>
</evidence>
<dbReference type="InterPro" id="IPR017441">
    <property type="entry name" value="Protein_kinase_ATP_BS"/>
</dbReference>
<keyword evidence="9" id="KW-0418">Kinase</keyword>
<dbReference type="Proteomes" id="UP000249340">
    <property type="component" value="Chromosome"/>
</dbReference>
<dbReference type="GO" id="GO:0005524">
    <property type="term" value="F:ATP binding"/>
    <property type="evidence" value="ECO:0007669"/>
    <property type="project" value="UniProtKB-UniRule"/>
</dbReference>
<keyword evidence="9" id="KW-0723">Serine/threonine-protein kinase</keyword>
<comment type="similarity">
    <text evidence="1">Belongs to the protein kinase superfamily. STE Ser/Thr protein kinase family. STE20 subfamily.</text>
</comment>
<feature type="region of interest" description="Disordered" evidence="7">
    <location>
        <begin position="313"/>
        <end position="350"/>
    </location>
</feature>
<dbReference type="Gene3D" id="3.40.190.10">
    <property type="entry name" value="Periplasmic binding protein-like II"/>
    <property type="match status" value="2"/>
</dbReference>
<evidence type="ECO:0000256" key="6">
    <source>
        <dbReference type="PROSITE-ProRule" id="PRU10141"/>
    </source>
</evidence>
<evidence type="ECO:0000256" key="4">
    <source>
        <dbReference type="ARBA" id="ARBA00022741"/>
    </source>
</evidence>
<dbReference type="EMBL" id="CP031264">
    <property type="protein sequence ID" value="AXI79730.1"/>
    <property type="molecule type" value="Genomic_DNA"/>
</dbReference>
<dbReference type="OrthoDB" id="4336134at2"/>
<feature type="domain" description="Protein kinase" evidence="8">
    <location>
        <begin position="42"/>
        <end position="304"/>
    </location>
</feature>
<dbReference type="PROSITE" id="PS00107">
    <property type="entry name" value="PROTEIN_KINASE_ATP"/>
    <property type="match status" value="1"/>
</dbReference>
<proteinExistence type="inferred from homology"/>
<dbReference type="PROSITE" id="PS00108">
    <property type="entry name" value="PROTEIN_KINASE_ST"/>
    <property type="match status" value="1"/>
</dbReference>
<dbReference type="KEGG" id="stri:C7M71_022335"/>
<organism evidence="9 10">
    <name type="scientific">Peterkaempfera bronchialis</name>
    <dbReference type="NCBI Taxonomy" id="2126346"/>
    <lineage>
        <taxon>Bacteria</taxon>
        <taxon>Bacillati</taxon>
        <taxon>Actinomycetota</taxon>
        <taxon>Actinomycetes</taxon>
        <taxon>Kitasatosporales</taxon>
        <taxon>Streptomycetaceae</taxon>
        <taxon>Peterkaempfera</taxon>
    </lineage>
</organism>
<evidence type="ECO:0000313" key="9">
    <source>
        <dbReference type="EMBL" id="AXI79730.1"/>
    </source>
</evidence>
<dbReference type="SUPFAM" id="SSF53850">
    <property type="entry name" value="Periplasmic binding protein-like II"/>
    <property type="match status" value="1"/>
</dbReference>
<evidence type="ECO:0000256" key="5">
    <source>
        <dbReference type="ARBA" id="ARBA00022840"/>
    </source>
</evidence>
<dbReference type="Pfam" id="PF00069">
    <property type="entry name" value="Pkinase"/>
    <property type="match status" value="1"/>
</dbReference>
<gene>
    <name evidence="9" type="ORF">C7M71_022335</name>
</gene>
<sequence>MHSGGGPDGEARARGVPPGRAQAGVPGPGEEPAPGRLIDNRYELRTRLGRGGMGVVWEARDTRLHRRVAVKELLFRGAVDPETQAQWVERARREAQAIARIGHEHVVTVYDVTEADGQVWIVMEEVNPRSLADLLRTHGRLPVQDAARICLEVLRGLRAVHAAGVLHRDVKPHNVLFRRDGRAVLMDFGIATFEGAAQVTRLHETVGTPSYLAPELCDPARRRPPSPASDLWSLGVTLYEMVEGRPPFRGPAPYEVLLAVREEEPDPPGHAGPLGPVLAGLLTKDPARRMEAGRAEELLRHVVQETPVTPSRLDLRTWPLTESTTGATRDDDGGGAEPPSPPSPVGPGRPWWRDRRLRLPALALSLVLVAAGSWLGYRRWSEPTGPGVSQTLEQAHQRGALMVGVKADQPGLSVLTDPQAHRYQGFDVDLASYIAKDLGFAPDEVQFTTVQTFSRELVLQNRTVDLVVASYSMTPERSRRVTFAGPYYLAGQDFLLRTDEKDVVGPEDLIGRKVCTARGSTPAEHLPAKFHGVKLTFRSSYGECVTDLLEHRVDAVSTDDIILAGYQKQHQDRLRLLGIPFQSEAYGVGMALGEEALRRQVCASIDRYVDSGAWYRSWQRWLQPLGLLRPSPGTCSNTDWQHLG</sequence>
<reference evidence="10" key="1">
    <citation type="submission" date="2018-07" db="EMBL/GenBank/DDBJ databases">
        <title>Streptacidiphilus bronchialis DSM 106435 chromosome.</title>
        <authorList>
            <person name="Batra D."/>
            <person name="Gulvik C.A."/>
        </authorList>
    </citation>
    <scope>NUCLEOTIDE SEQUENCE [LARGE SCALE GENOMIC DNA]</scope>
    <source>
        <strain evidence="10">DSM 106435</strain>
    </source>
</reference>
<dbReference type="CDD" id="cd13690">
    <property type="entry name" value="PBP2_GluB"/>
    <property type="match status" value="1"/>
</dbReference>
<evidence type="ECO:0000256" key="7">
    <source>
        <dbReference type="SAM" id="MobiDB-lite"/>
    </source>
</evidence>
<dbReference type="InterPro" id="IPR001638">
    <property type="entry name" value="Solute-binding_3/MltF_N"/>
</dbReference>
<dbReference type="InterPro" id="IPR051931">
    <property type="entry name" value="PAK3-like"/>
</dbReference>
<dbReference type="PROSITE" id="PS50011">
    <property type="entry name" value="PROTEIN_KINASE_DOM"/>
    <property type="match status" value="1"/>
</dbReference>
<dbReference type="InterPro" id="IPR011009">
    <property type="entry name" value="Kinase-like_dom_sf"/>
</dbReference>
<dbReference type="InterPro" id="IPR018313">
    <property type="entry name" value="SBP_3_CS"/>
</dbReference>
<keyword evidence="5 6" id="KW-0067">ATP-binding</keyword>
<dbReference type="PANTHER" id="PTHR45832:SF22">
    <property type="entry name" value="SERINE_THREONINE-PROTEIN KINASE SAMKA-RELATED"/>
    <property type="match status" value="1"/>
</dbReference>
<dbReference type="Gene3D" id="1.10.510.10">
    <property type="entry name" value="Transferase(Phosphotransferase) domain 1"/>
    <property type="match status" value="1"/>
</dbReference>
<keyword evidence="4 6" id="KW-0547">Nucleotide-binding</keyword>
<dbReference type="InterPro" id="IPR008271">
    <property type="entry name" value="Ser/Thr_kinase_AS"/>
</dbReference>
<keyword evidence="3" id="KW-0732">Signal</keyword>
<accession>A0A345T175</accession>
<dbReference type="Gene3D" id="3.30.200.20">
    <property type="entry name" value="Phosphorylase Kinase, domain 1"/>
    <property type="match status" value="1"/>
</dbReference>
<dbReference type="PANTHER" id="PTHR45832">
    <property type="entry name" value="SERINE/THREONINE-PROTEIN KINASE SAMKA-RELATED-RELATED"/>
    <property type="match status" value="1"/>
</dbReference>
<dbReference type="PROSITE" id="PS01039">
    <property type="entry name" value="SBP_BACTERIAL_3"/>
    <property type="match status" value="1"/>
</dbReference>
<feature type="compositionally biased region" description="Low complexity" evidence="7">
    <location>
        <begin position="23"/>
        <end position="35"/>
    </location>
</feature>
<keyword evidence="10" id="KW-1185">Reference proteome</keyword>
<evidence type="ECO:0000256" key="1">
    <source>
        <dbReference type="ARBA" id="ARBA00008874"/>
    </source>
</evidence>
<feature type="region of interest" description="Disordered" evidence="7">
    <location>
        <begin position="1"/>
        <end position="36"/>
    </location>
</feature>
<evidence type="ECO:0000256" key="3">
    <source>
        <dbReference type="ARBA" id="ARBA00022729"/>
    </source>
</evidence>
<feature type="compositionally biased region" description="Pro residues" evidence="7">
    <location>
        <begin position="338"/>
        <end position="347"/>
    </location>
</feature>
<name>A0A345T175_9ACTN</name>
<evidence type="ECO:0000259" key="8">
    <source>
        <dbReference type="PROSITE" id="PS50011"/>
    </source>
</evidence>
<dbReference type="InterPro" id="IPR000719">
    <property type="entry name" value="Prot_kinase_dom"/>
</dbReference>
<protein>
    <submittedName>
        <fullName evidence="9">Serine/threonine protein kinase</fullName>
    </submittedName>
</protein>
<evidence type="ECO:0000313" key="10">
    <source>
        <dbReference type="Proteomes" id="UP000249340"/>
    </source>
</evidence>
<dbReference type="SUPFAM" id="SSF56112">
    <property type="entry name" value="Protein kinase-like (PK-like)"/>
    <property type="match status" value="1"/>
</dbReference>
<dbReference type="SMART" id="SM00062">
    <property type="entry name" value="PBPb"/>
    <property type="match status" value="1"/>
</dbReference>